<dbReference type="InterPro" id="IPR015797">
    <property type="entry name" value="NUDIX_hydrolase-like_dom_sf"/>
</dbReference>
<protein>
    <submittedName>
        <fullName evidence="2">DUF4743 domain-containing protein</fullName>
    </submittedName>
</protein>
<dbReference type="InterPro" id="IPR000086">
    <property type="entry name" value="NUDIX_hydrolase_dom"/>
</dbReference>
<dbReference type="Gene3D" id="3.90.79.10">
    <property type="entry name" value="Nucleoside Triphosphate Pyrophosphohydrolase"/>
    <property type="match status" value="1"/>
</dbReference>
<evidence type="ECO:0000313" key="3">
    <source>
        <dbReference type="Proteomes" id="UP000748752"/>
    </source>
</evidence>
<dbReference type="Pfam" id="PF00293">
    <property type="entry name" value="NUDIX"/>
    <property type="match status" value="1"/>
</dbReference>
<gene>
    <name evidence="2" type="ORF">CKO31_12110</name>
</gene>
<sequence length="286" mass="31900">MSLLDHIHTCNRWNPADFEPFVVGGERLGLVRRRFAKALTEGGGDFVRAEDGLHWVTAPADFDARSDAFAAHAADWDRRGLISHRHGERYPVLNAAGEARFLMDRAVAPYFGIRAFGQHLNGYVRRDDGLYLWVGRRSQSRRVAPGKLDHMVAGGLPWGVSLAENLRKECWEEAALPAAIADRARPVGIVAYCRDSDRGLKPDTIYCYDLELPDDISPRCNDDEVESFQLLPATEVMRIVDTSDAFKLNCNLVIIDFLMRHGLIGPEHPDYLALAHGLRSAPAVAQ</sequence>
<dbReference type="RefSeq" id="WP_200237752.1">
    <property type="nucleotide sequence ID" value="NZ_NRRV01000026.1"/>
</dbReference>
<dbReference type="InterPro" id="IPR031804">
    <property type="entry name" value="DUF4743"/>
</dbReference>
<dbReference type="PROSITE" id="PS51462">
    <property type="entry name" value="NUDIX"/>
    <property type="match status" value="1"/>
</dbReference>
<dbReference type="PANTHER" id="PTHR13622">
    <property type="entry name" value="THIAMIN PYROPHOSPHOKINASE"/>
    <property type="match status" value="1"/>
</dbReference>
<name>A0ABS1CHS0_9GAMM</name>
<dbReference type="EMBL" id="NRRV01000026">
    <property type="protein sequence ID" value="MBK1631472.1"/>
    <property type="molecule type" value="Genomic_DNA"/>
</dbReference>
<keyword evidence="3" id="KW-1185">Reference proteome</keyword>
<evidence type="ECO:0000259" key="1">
    <source>
        <dbReference type="PROSITE" id="PS51462"/>
    </source>
</evidence>
<dbReference type="CDD" id="cd03676">
    <property type="entry name" value="NUDIX_Tnr3_like"/>
    <property type="match status" value="1"/>
</dbReference>
<dbReference type="SUPFAM" id="SSF55811">
    <property type="entry name" value="Nudix"/>
    <property type="match status" value="1"/>
</dbReference>
<dbReference type="Pfam" id="PF15916">
    <property type="entry name" value="DUF4743"/>
    <property type="match status" value="1"/>
</dbReference>
<evidence type="ECO:0000313" key="2">
    <source>
        <dbReference type="EMBL" id="MBK1631472.1"/>
    </source>
</evidence>
<proteinExistence type="predicted"/>
<comment type="caution">
    <text evidence="2">The sequence shown here is derived from an EMBL/GenBank/DDBJ whole genome shotgun (WGS) entry which is preliminary data.</text>
</comment>
<dbReference type="PANTHER" id="PTHR13622:SF8">
    <property type="entry name" value="THIAMIN PYROPHOSPHOKINASE 1"/>
    <property type="match status" value="1"/>
</dbReference>
<feature type="domain" description="Nudix hydrolase" evidence="1">
    <location>
        <begin position="115"/>
        <end position="256"/>
    </location>
</feature>
<dbReference type="Proteomes" id="UP000748752">
    <property type="component" value="Unassembled WGS sequence"/>
</dbReference>
<organism evidence="2 3">
    <name type="scientific">Thiohalocapsa halophila</name>
    <dbReference type="NCBI Taxonomy" id="69359"/>
    <lineage>
        <taxon>Bacteria</taxon>
        <taxon>Pseudomonadati</taxon>
        <taxon>Pseudomonadota</taxon>
        <taxon>Gammaproteobacteria</taxon>
        <taxon>Chromatiales</taxon>
        <taxon>Chromatiaceae</taxon>
        <taxon>Thiohalocapsa</taxon>
    </lineage>
</organism>
<accession>A0ABS1CHS0</accession>
<reference evidence="2 3" key="1">
    <citation type="journal article" date="2020" name="Microorganisms">
        <title>Osmotic Adaptation and Compatible Solute Biosynthesis of Phototrophic Bacteria as Revealed from Genome Analyses.</title>
        <authorList>
            <person name="Imhoff J.F."/>
            <person name="Rahn T."/>
            <person name="Kunzel S."/>
            <person name="Keller A."/>
            <person name="Neulinger S.C."/>
        </authorList>
    </citation>
    <scope>NUCLEOTIDE SEQUENCE [LARGE SCALE GENOMIC DNA]</scope>
    <source>
        <strain evidence="2 3">DSM 6210</strain>
    </source>
</reference>